<evidence type="ECO:0000259" key="5">
    <source>
        <dbReference type="PROSITE" id="PS51194"/>
    </source>
</evidence>
<comment type="caution">
    <text evidence="6">The sequence shown here is derived from an EMBL/GenBank/DDBJ whole genome shotgun (WGS) entry which is preliminary data.</text>
</comment>
<dbReference type="RefSeq" id="WP_155113231.1">
    <property type="nucleotide sequence ID" value="NZ_WMIB01000017.1"/>
</dbReference>
<dbReference type="CDD" id="cd18793">
    <property type="entry name" value="SF2_C_SNF"/>
    <property type="match status" value="1"/>
</dbReference>
<keyword evidence="2" id="KW-0479">Metal-binding</keyword>
<keyword evidence="2" id="KW-0862">Zinc</keyword>
<keyword evidence="6" id="KW-0547">Nucleotide-binding</keyword>
<dbReference type="InterPro" id="IPR007527">
    <property type="entry name" value="Znf_SWIM"/>
</dbReference>
<name>A0A7X2V5Z9_9BACI</name>
<dbReference type="InterPro" id="IPR014001">
    <property type="entry name" value="Helicase_ATP-bd"/>
</dbReference>
<feature type="domain" description="Helicase ATP-binding" evidence="4">
    <location>
        <begin position="614"/>
        <end position="775"/>
    </location>
</feature>
<dbReference type="InterPro" id="IPR027417">
    <property type="entry name" value="P-loop_NTPase"/>
</dbReference>
<organism evidence="6 7">
    <name type="scientific">Metabacillus mangrovi</name>
    <dbReference type="NCBI Taxonomy" id="1491830"/>
    <lineage>
        <taxon>Bacteria</taxon>
        <taxon>Bacillati</taxon>
        <taxon>Bacillota</taxon>
        <taxon>Bacilli</taxon>
        <taxon>Bacillales</taxon>
        <taxon>Bacillaceae</taxon>
        <taxon>Metabacillus</taxon>
    </lineage>
</organism>
<dbReference type="Pfam" id="PF00176">
    <property type="entry name" value="SNF2-rel_dom"/>
    <property type="match status" value="1"/>
</dbReference>
<dbReference type="GO" id="GO:0005524">
    <property type="term" value="F:ATP binding"/>
    <property type="evidence" value="ECO:0007669"/>
    <property type="project" value="InterPro"/>
</dbReference>
<proteinExistence type="predicted"/>
<evidence type="ECO:0000259" key="3">
    <source>
        <dbReference type="PROSITE" id="PS50966"/>
    </source>
</evidence>
<evidence type="ECO:0000256" key="2">
    <source>
        <dbReference type="PROSITE-ProRule" id="PRU00325"/>
    </source>
</evidence>
<dbReference type="EMBL" id="WMIB01000017">
    <property type="protein sequence ID" value="MTH54719.1"/>
    <property type="molecule type" value="Genomic_DNA"/>
</dbReference>
<dbReference type="InterPro" id="IPR049730">
    <property type="entry name" value="SNF2/RAD54-like_C"/>
</dbReference>
<dbReference type="PROSITE" id="PS50966">
    <property type="entry name" value="ZF_SWIM"/>
    <property type="match status" value="1"/>
</dbReference>
<accession>A0A7X2V5Z9</accession>
<dbReference type="PROSITE" id="PS51194">
    <property type="entry name" value="HELICASE_CTER"/>
    <property type="match status" value="1"/>
</dbReference>
<keyword evidence="7" id="KW-1185">Reference proteome</keyword>
<dbReference type="AlphaFoldDB" id="A0A7X2V5Z9"/>
<evidence type="ECO:0000256" key="1">
    <source>
        <dbReference type="ARBA" id="ARBA00022801"/>
    </source>
</evidence>
<dbReference type="SMART" id="SM00487">
    <property type="entry name" value="DEXDc"/>
    <property type="match status" value="1"/>
</dbReference>
<dbReference type="OrthoDB" id="9760715at2"/>
<dbReference type="InterPro" id="IPR000330">
    <property type="entry name" value="SNF2_N"/>
</dbReference>
<dbReference type="InterPro" id="IPR013663">
    <property type="entry name" value="Helicase_SWF/SNF/SWI_bac"/>
</dbReference>
<dbReference type="Pfam" id="PF00271">
    <property type="entry name" value="Helicase_C"/>
    <property type="match status" value="1"/>
</dbReference>
<keyword evidence="2" id="KW-0863">Zinc-finger</keyword>
<dbReference type="Gene3D" id="3.40.50.300">
    <property type="entry name" value="P-loop containing nucleotide triphosphate hydrolases"/>
    <property type="match status" value="1"/>
</dbReference>
<dbReference type="GO" id="GO:0016787">
    <property type="term" value="F:hydrolase activity"/>
    <property type="evidence" value="ECO:0007669"/>
    <property type="project" value="UniProtKB-KW"/>
</dbReference>
<dbReference type="InterPro" id="IPR038718">
    <property type="entry name" value="SNF2-like_sf"/>
</dbReference>
<dbReference type="PANTHER" id="PTHR10799">
    <property type="entry name" value="SNF2/RAD54 HELICASE FAMILY"/>
    <property type="match status" value="1"/>
</dbReference>
<evidence type="ECO:0000313" key="6">
    <source>
        <dbReference type="EMBL" id="MTH54719.1"/>
    </source>
</evidence>
<dbReference type="GO" id="GO:0004386">
    <property type="term" value="F:helicase activity"/>
    <property type="evidence" value="ECO:0007669"/>
    <property type="project" value="UniProtKB-KW"/>
</dbReference>
<dbReference type="Gene3D" id="3.40.50.10810">
    <property type="entry name" value="Tandem AAA-ATPase domain"/>
    <property type="match status" value="1"/>
</dbReference>
<evidence type="ECO:0000313" key="7">
    <source>
        <dbReference type="Proteomes" id="UP000434639"/>
    </source>
</evidence>
<dbReference type="Pfam" id="PF08455">
    <property type="entry name" value="SNF2_assoc"/>
    <property type="match status" value="1"/>
</dbReference>
<feature type="domain" description="SWIM-type" evidence="3">
    <location>
        <begin position="51"/>
        <end position="90"/>
    </location>
</feature>
<gene>
    <name evidence="6" type="ORF">GKZ89_15050</name>
</gene>
<dbReference type="SMART" id="SM00490">
    <property type="entry name" value="HELICc"/>
    <property type="match status" value="1"/>
</dbReference>
<dbReference type="GO" id="GO:0008270">
    <property type="term" value="F:zinc ion binding"/>
    <property type="evidence" value="ECO:0007669"/>
    <property type="project" value="UniProtKB-KW"/>
</dbReference>
<dbReference type="SUPFAM" id="SSF52540">
    <property type="entry name" value="P-loop containing nucleoside triphosphate hydrolases"/>
    <property type="match status" value="2"/>
</dbReference>
<reference evidence="6 7" key="1">
    <citation type="journal article" date="2017" name="Int. J. Syst. Evol. Microbiol.">
        <title>Bacillus mangrovi sp. nov., isolated from a sediment sample from a mangrove forest.</title>
        <authorList>
            <person name="Gupta V."/>
            <person name="Singh P.K."/>
            <person name="Korpole S."/>
            <person name="Tanuku N.R.S."/>
            <person name="Pinnaka A.K."/>
        </authorList>
    </citation>
    <scope>NUCLEOTIDE SEQUENCE [LARGE SCALE GENOMIC DNA]</scope>
    <source>
        <strain evidence="6 7">KCTC 33872</strain>
    </source>
</reference>
<dbReference type="Proteomes" id="UP000434639">
    <property type="component" value="Unassembled WGS sequence"/>
</dbReference>
<protein>
    <submittedName>
        <fullName evidence="6">Helicase SNF</fullName>
    </submittedName>
</protein>
<evidence type="ECO:0000259" key="4">
    <source>
        <dbReference type="PROSITE" id="PS51192"/>
    </source>
</evidence>
<keyword evidence="6" id="KW-0067">ATP-binding</keyword>
<sequence>MNRHVSKKTIEQLCGKVSVRSGDALRRSNKVKFIEYLEDSCRAEVHSTEVFEVSIQDGPGGSFQTACSCPKLVSFKQECQHVAAVLLSIHEYQKNGTFPDRKRKPAEEPDYGYAAGLLTAFDDQPVLSTGEQHYFEKREVLQAAFTLKPVQIGTGDNRMALKMTVHGEAVERIGEFLKHIKQREAYPFSSFLFDTGRFCFARETDAVFAALAEHSRYDEGEELILQPEVWNQVLPLLKKAPLVSVEAGNRAYDGVLQSKDKLPLQFDLYEEDRGYRLRTDGLKQLVMLASFETVLADGVFYPLSTLDYARLAEIKRVTDSAGSKSVPIPPDQIRVYLQKVVPGLQKLGRVHVSDTLSKKMADTPLKARLYLDRLKQRLLAGLEFQYGSITFNPLDEKEVLALKRVIRDSEKEDIILKMMEESSFAKTDGGYFLQNELLEYEFLYHVLPKLEKLVQVHATTAIRTRIVREPAPPRIKVQAKKERTNWLEFKFELDDIPEKQIREVLLAIKEKKKYYRLKSGALLSLEKREYEEIRRFLEAAPVQEEDWDQILDVPMLEGMKLLDALEGSNPAELHASFHRMMDRILNPDENKYLVPDRLDPVLKEYQKKGFRWLKALAEMGVGGILADDMGLGKTLQSIAFICSILPEMQKNGRPVLVVCPSSLVYNWRNEFEKFAPELKVSVMSGSRADRLKLFDQDAQVLIASYTILRKDIHSFEKKLFHTVFFDEAQAFKNPVTQTARAVKKIKADHRFALTGTPVENSQEELWSIFHAVFPELFMGIKEYSKLTRKQIARRIRPFLLRRIKEDVLSELPEKMESIETADLLPEQKKLYGAFLAKLRHDALKHLDKDTFPNQRIRILAGITRLRQICCHPALFIDDYKGGSGKFALLLKILEEARLSGRRVLIFSQFTQMLDLIGRELAQNGVPFFYLDGQTPLEERVELCSRFNAGENSHFLISLKAGGTGLNLTGADTVIHYDSWWNPAVEEQAADRAHRMGQTSQVQVIKLISRGTIEEKMNELLNRKRLLIKELIDYKSDALLTREDLMHLLD</sequence>
<keyword evidence="1" id="KW-0378">Hydrolase</keyword>
<dbReference type="PROSITE" id="PS51192">
    <property type="entry name" value="HELICASE_ATP_BIND_1"/>
    <property type="match status" value="1"/>
</dbReference>
<keyword evidence="6" id="KW-0347">Helicase</keyword>
<feature type="domain" description="Helicase C-terminal" evidence="5">
    <location>
        <begin position="888"/>
        <end position="1045"/>
    </location>
</feature>
<dbReference type="InterPro" id="IPR001650">
    <property type="entry name" value="Helicase_C-like"/>
</dbReference>